<evidence type="ECO:0000313" key="10">
    <source>
        <dbReference type="Proteomes" id="UP001256827"/>
    </source>
</evidence>
<dbReference type="PROSITE" id="PS00868">
    <property type="entry name" value="CYS_MET_METAB_PP"/>
    <property type="match status" value="1"/>
</dbReference>
<dbReference type="RefSeq" id="WP_310764268.1">
    <property type="nucleotide sequence ID" value="NZ_CP134050.1"/>
</dbReference>
<dbReference type="NCBIfam" id="TIGR01328">
    <property type="entry name" value="met_gam_lyase"/>
    <property type="match status" value="1"/>
</dbReference>
<dbReference type="InterPro" id="IPR000277">
    <property type="entry name" value="Cys/Met-Metab_PyrdxlP-dep_enz"/>
</dbReference>
<dbReference type="CDD" id="cd00614">
    <property type="entry name" value="CGS_like"/>
    <property type="match status" value="1"/>
</dbReference>
<dbReference type="GO" id="GO:0018826">
    <property type="term" value="F:methionine gamma-lyase activity"/>
    <property type="evidence" value="ECO:0007669"/>
    <property type="project" value="UniProtKB-EC"/>
</dbReference>
<dbReference type="EC" id="4.4.1.11" evidence="3"/>
<keyword evidence="5 8" id="KW-0663">Pyridoxal phosphate</keyword>
<sequence length="401" mass="43662">MNENQSVKTEKKQGRSTTAIHAGFHCDPQTGSLATPIYQTSTFVFSSAEEGARRFAGEEAGYIYSRLGNPTVTVLEEKIAALEKAEAALAFASGMAAISAVLMALVKTGDHILGTKGLYGCTYGLLNLLKDRFHVDYSLSDMTDEASIRQNLQPTTRVIYVETPINPTMELVDLQLVANIAREVGACVVVDNTFLSPYLQRPIEYGCDIVIHSATKFIGGHGDVIAGVAAGPKSIMDTIRMTSQKDIGGILAPFDAYLLIRGLKTLGVRMDRHCENAQRVAEFLDQHPKVARVHYPGLPQFPQHELACRQMDGFGGLLAFELKGGREAGSRMMNHVRLCKRAVSLGDVDTLIQHPATMTHSVIPPEEREKMGITDGLIRLSVGIEDVEDILDDLDTALSFA</sequence>
<dbReference type="Pfam" id="PF01053">
    <property type="entry name" value="Cys_Met_Meta_PP"/>
    <property type="match status" value="1"/>
</dbReference>
<reference evidence="9 10" key="1">
    <citation type="submission" date="2023-09" db="EMBL/GenBank/DDBJ databases">
        <title>Complete Genome and Methylome dissection of Bacillus brevis NEB573 original source of BbsI restriction endonuclease.</title>
        <authorList>
            <person name="Fomenkov A."/>
            <person name="Roberts R.D."/>
        </authorList>
    </citation>
    <scope>NUCLEOTIDE SEQUENCE [LARGE SCALE GENOMIC DNA]</scope>
    <source>
        <strain evidence="9 10">NEB573</strain>
    </source>
</reference>
<dbReference type="Proteomes" id="UP001256827">
    <property type="component" value="Chromosome"/>
</dbReference>
<comment type="cofactor">
    <cofactor evidence="1 8">
        <name>pyridoxal 5'-phosphate</name>
        <dbReference type="ChEBI" id="CHEBI:597326"/>
    </cofactor>
</comment>
<dbReference type="PANTHER" id="PTHR11808:SF80">
    <property type="entry name" value="CYSTATHIONINE GAMMA-LYASE"/>
    <property type="match status" value="1"/>
</dbReference>
<dbReference type="InterPro" id="IPR015424">
    <property type="entry name" value="PyrdxlP-dep_Trfase"/>
</dbReference>
<evidence type="ECO:0000313" key="9">
    <source>
        <dbReference type="EMBL" id="WNC12748.1"/>
    </source>
</evidence>
<evidence type="ECO:0000256" key="5">
    <source>
        <dbReference type="ARBA" id="ARBA00022898"/>
    </source>
</evidence>
<evidence type="ECO:0000256" key="2">
    <source>
        <dbReference type="ARBA" id="ARBA00008667"/>
    </source>
</evidence>
<evidence type="ECO:0000256" key="3">
    <source>
        <dbReference type="ARBA" id="ARBA00012222"/>
    </source>
</evidence>
<dbReference type="InterPro" id="IPR015421">
    <property type="entry name" value="PyrdxlP-dep_Trfase_major"/>
</dbReference>
<organism evidence="9 10">
    <name type="scientific">Brevibacillus brevis</name>
    <name type="common">Bacillus brevis</name>
    <dbReference type="NCBI Taxonomy" id="1393"/>
    <lineage>
        <taxon>Bacteria</taxon>
        <taxon>Bacillati</taxon>
        <taxon>Bacillota</taxon>
        <taxon>Bacilli</taxon>
        <taxon>Bacillales</taxon>
        <taxon>Paenibacillaceae</taxon>
        <taxon>Brevibacillus</taxon>
    </lineage>
</organism>
<dbReference type="EMBL" id="CP134050">
    <property type="protein sequence ID" value="WNC12748.1"/>
    <property type="molecule type" value="Genomic_DNA"/>
</dbReference>
<dbReference type="InterPro" id="IPR015422">
    <property type="entry name" value="PyrdxlP-dep_Trfase_small"/>
</dbReference>
<dbReference type="SUPFAM" id="SSF53383">
    <property type="entry name" value="PLP-dependent transferases"/>
    <property type="match status" value="1"/>
</dbReference>
<protein>
    <recommendedName>
        <fullName evidence="4">L-methionine gamma-lyase</fullName>
        <ecNumber evidence="3">4.4.1.11</ecNumber>
    </recommendedName>
</protein>
<evidence type="ECO:0000256" key="8">
    <source>
        <dbReference type="RuleBase" id="RU362118"/>
    </source>
</evidence>
<evidence type="ECO:0000256" key="4">
    <source>
        <dbReference type="ARBA" id="ARBA00019040"/>
    </source>
</evidence>
<dbReference type="InterPro" id="IPR006237">
    <property type="entry name" value="L-Met_gamma_lys"/>
</dbReference>
<evidence type="ECO:0000256" key="6">
    <source>
        <dbReference type="ARBA" id="ARBA00023239"/>
    </source>
</evidence>
<dbReference type="Gene3D" id="3.90.1150.10">
    <property type="entry name" value="Aspartate Aminotransferase, domain 1"/>
    <property type="match status" value="1"/>
</dbReference>
<dbReference type="PANTHER" id="PTHR11808">
    <property type="entry name" value="TRANS-SULFURATION ENZYME FAMILY MEMBER"/>
    <property type="match status" value="1"/>
</dbReference>
<gene>
    <name evidence="9" type="primary">megL</name>
    <name evidence="9" type="ORF">RGB73_18675</name>
</gene>
<accession>A0ABY9T2X6</accession>
<keyword evidence="6 9" id="KW-0456">Lyase</keyword>
<keyword evidence="10" id="KW-1185">Reference proteome</keyword>
<comment type="catalytic activity">
    <reaction evidence="7">
        <text>L-methionine + H2O = methanethiol + 2-oxobutanoate + NH4(+)</text>
        <dbReference type="Rhea" id="RHEA:23800"/>
        <dbReference type="ChEBI" id="CHEBI:15377"/>
        <dbReference type="ChEBI" id="CHEBI:16007"/>
        <dbReference type="ChEBI" id="CHEBI:16763"/>
        <dbReference type="ChEBI" id="CHEBI:28938"/>
        <dbReference type="ChEBI" id="CHEBI:57844"/>
        <dbReference type="EC" id="4.4.1.11"/>
    </reaction>
</comment>
<proteinExistence type="inferred from homology"/>
<dbReference type="InterPro" id="IPR054542">
    <property type="entry name" value="Cys_met_metab_PP"/>
</dbReference>
<dbReference type="Gene3D" id="3.40.640.10">
    <property type="entry name" value="Type I PLP-dependent aspartate aminotransferase-like (Major domain)"/>
    <property type="match status" value="1"/>
</dbReference>
<dbReference type="PIRSF" id="PIRSF001434">
    <property type="entry name" value="CGS"/>
    <property type="match status" value="1"/>
</dbReference>
<name>A0ABY9T2X6_BREBE</name>
<comment type="similarity">
    <text evidence="2">Belongs to the trans-sulfuration enzymes family. L-methionine gamma-lyase subfamily.</text>
</comment>
<evidence type="ECO:0000256" key="7">
    <source>
        <dbReference type="ARBA" id="ARBA00049180"/>
    </source>
</evidence>
<evidence type="ECO:0000256" key="1">
    <source>
        <dbReference type="ARBA" id="ARBA00001933"/>
    </source>
</evidence>